<comment type="caution">
    <text evidence="4">The sequence shown here is derived from an EMBL/GenBank/DDBJ whole genome shotgun (WGS) entry which is preliminary data.</text>
</comment>
<evidence type="ECO:0000259" key="3">
    <source>
        <dbReference type="Pfam" id="PF16220"/>
    </source>
</evidence>
<evidence type="ECO:0000259" key="2">
    <source>
        <dbReference type="Pfam" id="PF04773"/>
    </source>
</evidence>
<dbReference type="Proteomes" id="UP000214603">
    <property type="component" value="Unassembled WGS sequence"/>
</dbReference>
<evidence type="ECO:0000313" key="4">
    <source>
        <dbReference type="EMBL" id="OWT58441.1"/>
    </source>
</evidence>
<protein>
    <submittedName>
        <fullName evidence="4">Iron dicitrate transport regulator FecR</fullName>
    </submittedName>
</protein>
<dbReference type="Pfam" id="PF04773">
    <property type="entry name" value="FecR"/>
    <property type="match status" value="1"/>
</dbReference>
<keyword evidence="5" id="KW-1185">Reference proteome</keyword>
<dbReference type="InterPro" id="IPR032623">
    <property type="entry name" value="FecR_N"/>
</dbReference>
<sequence length="324" mass="35259">MEEAAEWFALLRSGEATEADRHAWQSWLQAGAAQRSAWAYVERVSRRFAPIRASADPQAAAAVLQTARAQLVRRRQLLLGAAALGGSGLLGWALWRHTPLPAMTMAWTADYRTGTGETRQLALPDGTRVWLASASALDQDYRADLRRLRLVAGDIFIETAADARPFVVDTPQGRLRALGTRFNVRLESEQTAVAVYEGAVEVRTMASDGRLVLQAGQQARFDRHTVRAAGPADAAGASWIHGMLIAQDMPLSEVAAELARYRHGHLGVAPAVARLRVYGSFPLQDTDRALAMLAAILPIRVRHPLPWWSTIEARPAAHGAGATL</sequence>
<feature type="domain" description="FecR N-terminal" evidence="3">
    <location>
        <begin position="2"/>
        <end position="44"/>
    </location>
</feature>
<dbReference type="PANTHER" id="PTHR30273:SF2">
    <property type="entry name" value="PROTEIN FECR"/>
    <property type="match status" value="1"/>
</dbReference>
<dbReference type="Gene3D" id="2.60.120.1440">
    <property type="match status" value="1"/>
</dbReference>
<organism evidence="4 5">
    <name type="scientific">Candidimonas nitroreducens</name>
    <dbReference type="NCBI Taxonomy" id="683354"/>
    <lineage>
        <taxon>Bacteria</taxon>
        <taxon>Pseudomonadati</taxon>
        <taxon>Pseudomonadota</taxon>
        <taxon>Betaproteobacteria</taxon>
        <taxon>Burkholderiales</taxon>
        <taxon>Alcaligenaceae</taxon>
        <taxon>Candidimonas</taxon>
    </lineage>
</organism>
<feature type="domain" description="FecR protein" evidence="2">
    <location>
        <begin position="110"/>
        <end position="201"/>
    </location>
</feature>
<proteinExistence type="predicted"/>
<dbReference type="Pfam" id="PF16220">
    <property type="entry name" value="DUF4880"/>
    <property type="match status" value="1"/>
</dbReference>
<gene>
    <name evidence="4" type="ORF">CEY11_14470</name>
</gene>
<dbReference type="AlphaFoldDB" id="A0A225MFT8"/>
<keyword evidence="1" id="KW-0812">Transmembrane</keyword>
<accession>A0A225MFT8</accession>
<dbReference type="InterPro" id="IPR006860">
    <property type="entry name" value="FecR"/>
</dbReference>
<evidence type="ECO:0000256" key="1">
    <source>
        <dbReference type="SAM" id="Phobius"/>
    </source>
</evidence>
<dbReference type="PIRSF" id="PIRSF018266">
    <property type="entry name" value="FecR"/>
    <property type="match status" value="1"/>
</dbReference>
<reference evidence="5" key="1">
    <citation type="submission" date="2017-06" db="EMBL/GenBank/DDBJ databases">
        <title>Herbaspirillum phytohormonus sp. nov., isolated from the root nodule of Robinia pseudoacacia in lead-zinc mine.</title>
        <authorList>
            <person name="Fan M."/>
            <person name="Lin Y."/>
        </authorList>
    </citation>
    <scope>NUCLEOTIDE SEQUENCE [LARGE SCALE GENOMIC DNA]</scope>
    <source>
        <strain evidence="5">SC-089</strain>
    </source>
</reference>
<feature type="transmembrane region" description="Helical" evidence="1">
    <location>
        <begin position="77"/>
        <end position="95"/>
    </location>
</feature>
<dbReference type="GO" id="GO:0016989">
    <property type="term" value="F:sigma factor antagonist activity"/>
    <property type="evidence" value="ECO:0007669"/>
    <property type="project" value="TreeGrafter"/>
</dbReference>
<dbReference type="EMBL" id="NJIH01000008">
    <property type="protein sequence ID" value="OWT58441.1"/>
    <property type="molecule type" value="Genomic_DNA"/>
</dbReference>
<dbReference type="OrthoDB" id="1100567at2"/>
<keyword evidence="1" id="KW-1133">Transmembrane helix</keyword>
<keyword evidence="1" id="KW-0472">Membrane</keyword>
<name>A0A225MFT8_9BURK</name>
<evidence type="ECO:0000313" key="5">
    <source>
        <dbReference type="Proteomes" id="UP000214603"/>
    </source>
</evidence>
<dbReference type="PANTHER" id="PTHR30273">
    <property type="entry name" value="PERIPLASMIC SIGNAL SENSOR AND SIGMA FACTOR ACTIVATOR FECR-RELATED"/>
    <property type="match status" value="1"/>
</dbReference>
<dbReference type="InterPro" id="IPR012373">
    <property type="entry name" value="Ferrdict_sens_TM"/>
</dbReference>